<protein>
    <submittedName>
        <fullName evidence="3">Uncharacterized protein</fullName>
    </submittedName>
</protein>
<dbReference type="RefSeq" id="WP_394827890.1">
    <property type="nucleotide sequence ID" value="NZ_CP089984.1"/>
</dbReference>
<gene>
    <name evidence="3" type="ORF">LZC94_13410</name>
</gene>
<feature type="transmembrane region" description="Helical" evidence="1">
    <location>
        <begin position="146"/>
        <end position="171"/>
    </location>
</feature>
<dbReference type="EMBL" id="CP089984">
    <property type="protein sequence ID" value="WXB18248.1"/>
    <property type="molecule type" value="Genomic_DNA"/>
</dbReference>
<feature type="chain" id="PRO_5045349110" evidence="2">
    <location>
        <begin position="47"/>
        <end position="248"/>
    </location>
</feature>
<name>A0ABZ2M6W4_9BACT</name>
<feature type="signal peptide" evidence="2">
    <location>
        <begin position="1"/>
        <end position="46"/>
    </location>
</feature>
<dbReference type="Proteomes" id="UP001370348">
    <property type="component" value="Chromosome"/>
</dbReference>
<keyword evidence="1" id="KW-1133">Transmembrane helix</keyword>
<proteinExistence type="predicted"/>
<sequence>MRPKAPRRLLRDTNPKTSRVRRAFASCALAASALALPLCASSNASAADLAPTAAAAAPTTPVRVVSDRPNTTLLRLSSSGTGYGNGAALVYESFEPLCTAPCTVSVDPNGIYQVAGEGVVPSGKFRMTDRTRMDLRVSAGSTTKRWWGWMLTLFGCSFVALGGSSLLVGSLTGHVSNEVRDKDQAATFRDLGIVGIGTGVTFLAIGITMFVTSATDVTTASGQEVARHAPRPDKPAPSLSLAPLGLVF</sequence>
<evidence type="ECO:0000313" key="3">
    <source>
        <dbReference type="EMBL" id="WXB18248.1"/>
    </source>
</evidence>
<accession>A0ABZ2M6W4</accession>
<evidence type="ECO:0000256" key="1">
    <source>
        <dbReference type="SAM" id="Phobius"/>
    </source>
</evidence>
<evidence type="ECO:0000313" key="4">
    <source>
        <dbReference type="Proteomes" id="UP001370348"/>
    </source>
</evidence>
<feature type="transmembrane region" description="Helical" evidence="1">
    <location>
        <begin position="191"/>
        <end position="211"/>
    </location>
</feature>
<keyword evidence="1" id="KW-0472">Membrane</keyword>
<reference evidence="3 4" key="1">
    <citation type="submission" date="2021-12" db="EMBL/GenBank/DDBJ databases">
        <title>Discovery of the Pendulisporaceae a myxobacterial family with distinct sporulation behavior and unique specialized metabolism.</title>
        <authorList>
            <person name="Garcia R."/>
            <person name="Popoff A."/>
            <person name="Bader C.D."/>
            <person name="Loehr J."/>
            <person name="Walesch S."/>
            <person name="Walt C."/>
            <person name="Boldt J."/>
            <person name="Bunk B."/>
            <person name="Haeckl F.J.F.P.J."/>
            <person name="Gunesch A.P."/>
            <person name="Birkelbach J."/>
            <person name="Nuebel U."/>
            <person name="Pietschmann T."/>
            <person name="Bach T."/>
            <person name="Mueller R."/>
        </authorList>
    </citation>
    <scope>NUCLEOTIDE SEQUENCE [LARGE SCALE GENOMIC DNA]</scope>
    <source>
        <strain evidence="3 4">MSr11954</strain>
    </source>
</reference>
<evidence type="ECO:0000256" key="2">
    <source>
        <dbReference type="SAM" id="SignalP"/>
    </source>
</evidence>
<keyword evidence="1" id="KW-0812">Transmembrane</keyword>
<organism evidence="3 4">
    <name type="scientific">Pendulispora albinea</name>
    <dbReference type="NCBI Taxonomy" id="2741071"/>
    <lineage>
        <taxon>Bacteria</taxon>
        <taxon>Pseudomonadati</taxon>
        <taxon>Myxococcota</taxon>
        <taxon>Myxococcia</taxon>
        <taxon>Myxococcales</taxon>
        <taxon>Sorangiineae</taxon>
        <taxon>Pendulisporaceae</taxon>
        <taxon>Pendulispora</taxon>
    </lineage>
</organism>
<keyword evidence="4" id="KW-1185">Reference proteome</keyword>
<keyword evidence="2" id="KW-0732">Signal</keyword>